<dbReference type="EMBL" id="CAADRA010005425">
    <property type="protein sequence ID" value="VFT89694.1"/>
    <property type="molecule type" value="Genomic_DNA"/>
</dbReference>
<feature type="region of interest" description="Disordered" evidence="1">
    <location>
        <begin position="45"/>
        <end position="103"/>
    </location>
</feature>
<protein>
    <submittedName>
        <fullName evidence="4">Aste57867_12847 protein</fullName>
    </submittedName>
</protein>
<evidence type="ECO:0000256" key="2">
    <source>
        <dbReference type="SAM" id="Phobius"/>
    </source>
</evidence>
<dbReference type="Proteomes" id="UP000332933">
    <property type="component" value="Unassembled WGS sequence"/>
</dbReference>
<feature type="transmembrane region" description="Helical" evidence="2">
    <location>
        <begin position="12"/>
        <end position="34"/>
    </location>
</feature>
<accession>A0A485KWM4</accession>
<proteinExistence type="predicted"/>
<gene>
    <name evidence="4" type="primary">Aste57867_12847</name>
    <name evidence="3" type="ORF">As57867_012799</name>
    <name evidence="4" type="ORF">ASTE57867_12847</name>
</gene>
<organism evidence="4 5">
    <name type="scientific">Aphanomyces stellatus</name>
    <dbReference type="NCBI Taxonomy" id="120398"/>
    <lineage>
        <taxon>Eukaryota</taxon>
        <taxon>Sar</taxon>
        <taxon>Stramenopiles</taxon>
        <taxon>Oomycota</taxon>
        <taxon>Saprolegniomycetes</taxon>
        <taxon>Saprolegniales</taxon>
        <taxon>Verrucalvaceae</taxon>
        <taxon>Aphanomyces</taxon>
    </lineage>
</organism>
<dbReference type="OrthoDB" id="10500643at2759"/>
<dbReference type="AlphaFoldDB" id="A0A485KWM4"/>
<evidence type="ECO:0000313" key="5">
    <source>
        <dbReference type="Proteomes" id="UP000332933"/>
    </source>
</evidence>
<dbReference type="EMBL" id="VJMH01005404">
    <property type="protein sequence ID" value="KAF0696381.1"/>
    <property type="molecule type" value="Genomic_DNA"/>
</dbReference>
<keyword evidence="2" id="KW-0812">Transmembrane</keyword>
<keyword evidence="5" id="KW-1185">Reference proteome</keyword>
<name>A0A485KWM4_9STRA</name>
<reference evidence="4 5" key="1">
    <citation type="submission" date="2019-03" db="EMBL/GenBank/DDBJ databases">
        <authorList>
            <person name="Gaulin E."/>
            <person name="Dumas B."/>
        </authorList>
    </citation>
    <scope>NUCLEOTIDE SEQUENCE [LARGE SCALE GENOMIC DNA]</scope>
    <source>
        <strain evidence="4">CBS 568.67</strain>
    </source>
</reference>
<keyword evidence="2" id="KW-1133">Transmembrane helix</keyword>
<sequence length="103" mass="11004">MSTDDDDGSHAFLVWGLLVSWSLMGLSYTALMYARYLEYRISKQVAPKPSLTSSSSSTQIDDDSGSTAESDAIAADMAGDGSIDMNLHPGQESPNESAPFVHV</sequence>
<keyword evidence="2" id="KW-0472">Membrane</keyword>
<evidence type="ECO:0000313" key="3">
    <source>
        <dbReference type="EMBL" id="KAF0696381.1"/>
    </source>
</evidence>
<feature type="compositionally biased region" description="Low complexity" evidence="1">
    <location>
        <begin position="50"/>
        <end position="59"/>
    </location>
</feature>
<evidence type="ECO:0000313" key="4">
    <source>
        <dbReference type="EMBL" id="VFT89694.1"/>
    </source>
</evidence>
<evidence type="ECO:0000256" key="1">
    <source>
        <dbReference type="SAM" id="MobiDB-lite"/>
    </source>
</evidence>
<reference evidence="3" key="2">
    <citation type="submission" date="2019-06" db="EMBL/GenBank/DDBJ databases">
        <title>Genomics analysis of Aphanomyces spp. identifies a new class of oomycete effector associated with host adaptation.</title>
        <authorList>
            <person name="Gaulin E."/>
        </authorList>
    </citation>
    <scope>NUCLEOTIDE SEQUENCE</scope>
    <source>
        <strain evidence="3">CBS 578.67</strain>
    </source>
</reference>